<feature type="non-terminal residue" evidence="2">
    <location>
        <position position="100"/>
    </location>
</feature>
<dbReference type="AlphaFoldDB" id="A0A8J4UB77"/>
<evidence type="ECO:0000313" key="2">
    <source>
        <dbReference type="EMBL" id="KAF5894729.1"/>
    </source>
</evidence>
<evidence type="ECO:0000256" key="1">
    <source>
        <dbReference type="SAM" id="MobiDB-lite"/>
    </source>
</evidence>
<comment type="caution">
    <text evidence="2">The sequence shown here is derived from an EMBL/GenBank/DDBJ whole genome shotgun (WGS) entry which is preliminary data.</text>
</comment>
<sequence>MSHPHLGNVPEFHDWDTVSEVDSVWIGFMDIVPVIGTVKEAVELVLALYEGDETVIREKAKAVENFVEESLKQPVKKSVPGKPAAATTDASDFSGLRNVR</sequence>
<proteinExistence type="predicted"/>
<dbReference type="OrthoDB" id="8553199at2759"/>
<evidence type="ECO:0000313" key="3">
    <source>
        <dbReference type="Proteomes" id="UP000727407"/>
    </source>
</evidence>
<protein>
    <submittedName>
        <fullName evidence="2">Uncharacterized protein</fullName>
    </submittedName>
</protein>
<reference evidence="2" key="1">
    <citation type="submission" date="2020-07" db="EMBL/GenBank/DDBJ databases">
        <title>Clarias magur genome sequencing, assembly and annotation.</title>
        <authorList>
            <person name="Kushwaha B."/>
            <person name="Kumar R."/>
            <person name="Das P."/>
            <person name="Joshi C.G."/>
            <person name="Kumar D."/>
            <person name="Nagpure N.S."/>
            <person name="Pandey M."/>
            <person name="Agarwal S."/>
            <person name="Srivastava S."/>
            <person name="Singh M."/>
            <person name="Sahoo L."/>
            <person name="Jayasankar P."/>
            <person name="Meher P.K."/>
            <person name="Koringa P.G."/>
            <person name="Iquebal M.A."/>
            <person name="Das S.P."/>
            <person name="Bit A."/>
            <person name="Patnaik S."/>
            <person name="Patel N."/>
            <person name="Shah T.M."/>
            <person name="Hinsu A."/>
            <person name="Jena J.K."/>
        </authorList>
    </citation>
    <scope>NUCLEOTIDE SEQUENCE</scope>
    <source>
        <strain evidence="2">CIFAMagur01</strain>
        <tissue evidence="2">Testis</tissue>
    </source>
</reference>
<dbReference type="Proteomes" id="UP000727407">
    <property type="component" value="Unassembled WGS sequence"/>
</dbReference>
<feature type="region of interest" description="Disordered" evidence="1">
    <location>
        <begin position="74"/>
        <end position="100"/>
    </location>
</feature>
<organism evidence="2 3">
    <name type="scientific">Clarias magur</name>
    <name type="common">Asian catfish</name>
    <name type="synonym">Macropteronotus magur</name>
    <dbReference type="NCBI Taxonomy" id="1594786"/>
    <lineage>
        <taxon>Eukaryota</taxon>
        <taxon>Metazoa</taxon>
        <taxon>Chordata</taxon>
        <taxon>Craniata</taxon>
        <taxon>Vertebrata</taxon>
        <taxon>Euteleostomi</taxon>
        <taxon>Actinopterygii</taxon>
        <taxon>Neopterygii</taxon>
        <taxon>Teleostei</taxon>
        <taxon>Ostariophysi</taxon>
        <taxon>Siluriformes</taxon>
        <taxon>Clariidae</taxon>
        <taxon>Clarias</taxon>
    </lineage>
</organism>
<keyword evidence="3" id="KW-1185">Reference proteome</keyword>
<gene>
    <name evidence="2" type="ORF">DAT39_015574</name>
</gene>
<accession>A0A8J4UB77</accession>
<dbReference type="EMBL" id="QNUK01000359">
    <property type="protein sequence ID" value="KAF5894729.1"/>
    <property type="molecule type" value="Genomic_DNA"/>
</dbReference>
<name>A0A8J4UB77_CLAMG</name>